<evidence type="ECO:0000256" key="1">
    <source>
        <dbReference type="ARBA" id="ARBA00004202"/>
    </source>
</evidence>
<dbReference type="InterPro" id="IPR050166">
    <property type="entry name" value="ABC_transporter_ATP-bind"/>
</dbReference>
<evidence type="ECO:0000256" key="6">
    <source>
        <dbReference type="ARBA" id="ARBA00023136"/>
    </source>
</evidence>
<keyword evidence="2" id="KW-0813">Transport</keyword>
<sequence>MIVSLKNIYKSFKNKKVFENFSLEIGENEKVAIIGKTGVGKTTLINLILKNIEADKGQVFVTDKISVVFQENRLLEDFTAYENLNIICPMTKEKCEEYLSLMKLDGNADTLVKNLSGGMKRRLALLRALIYPCQLLILDEAVREIDDETRKVILDSIKLFLDKKTLIYISHDYDDIKKLGIERVINLDEKI</sequence>
<evidence type="ECO:0000256" key="2">
    <source>
        <dbReference type="ARBA" id="ARBA00022448"/>
    </source>
</evidence>
<keyword evidence="6" id="KW-0472">Membrane</keyword>
<feature type="domain" description="ABC transporter" evidence="7">
    <location>
        <begin position="3"/>
        <end position="191"/>
    </location>
</feature>
<gene>
    <name evidence="8" type="primary">ssuB_1</name>
    <name evidence="8" type="ORF">NCTC13149_00236</name>
</gene>
<dbReference type="EMBL" id="UGSZ01000001">
    <property type="protein sequence ID" value="SUB56465.1"/>
    <property type="molecule type" value="Genomic_DNA"/>
</dbReference>
<keyword evidence="3" id="KW-1003">Cell membrane</keyword>
<dbReference type="PROSITE" id="PS00211">
    <property type="entry name" value="ABC_TRANSPORTER_1"/>
    <property type="match status" value="1"/>
</dbReference>
<dbReference type="GO" id="GO:0005886">
    <property type="term" value="C:plasma membrane"/>
    <property type="evidence" value="ECO:0007669"/>
    <property type="project" value="UniProtKB-SubCell"/>
</dbReference>
<dbReference type="PANTHER" id="PTHR42788:SF7">
    <property type="entry name" value="NITRATE ABC TRANSPORTER ATP-BINDING PROTEIN"/>
    <property type="match status" value="1"/>
</dbReference>
<evidence type="ECO:0000259" key="7">
    <source>
        <dbReference type="PROSITE" id="PS50893"/>
    </source>
</evidence>
<evidence type="ECO:0000256" key="5">
    <source>
        <dbReference type="ARBA" id="ARBA00022840"/>
    </source>
</evidence>
<dbReference type="InterPro" id="IPR027417">
    <property type="entry name" value="P-loop_NTPase"/>
</dbReference>
<dbReference type="InterPro" id="IPR003593">
    <property type="entry name" value="AAA+_ATPase"/>
</dbReference>
<organism evidence="8 9">
    <name type="scientific">Peptoniphilus lacrimalis</name>
    <dbReference type="NCBI Taxonomy" id="33031"/>
    <lineage>
        <taxon>Bacteria</taxon>
        <taxon>Bacillati</taxon>
        <taxon>Bacillota</taxon>
        <taxon>Tissierellia</taxon>
        <taxon>Tissierellales</taxon>
        <taxon>Peptoniphilaceae</taxon>
        <taxon>Peptoniphilus</taxon>
    </lineage>
</organism>
<dbReference type="GO" id="GO:0005524">
    <property type="term" value="F:ATP binding"/>
    <property type="evidence" value="ECO:0007669"/>
    <property type="project" value="UniProtKB-KW"/>
</dbReference>
<keyword evidence="5 8" id="KW-0067">ATP-binding</keyword>
<dbReference type="Pfam" id="PF00005">
    <property type="entry name" value="ABC_tran"/>
    <property type="match status" value="1"/>
</dbReference>
<name>A0A379C413_9FIRM</name>
<dbReference type="SUPFAM" id="SSF52540">
    <property type="entry name" value="P-loop containing nucleoside triphosphate hydrolases"/>
    <property type="match status" value="1"/>
</dbReference>
<accession>A0A379C413</accession>
<dbReference type="Proteomes" id="UP000255517">
    <property type="component" value="Unassembled WGS sequence"/>
</dbReference>
<dbReference type="InterPro" id="IPR003439">
    <property type="entry name" value="ABC_transporter-like_ATP-bd"/>
</dbReference>
<proteinExistence type="predicted"/>
<evidence type="ECO:0000313" key="8">
    <source>
        <dbReference type="EMBL" id="SUB56465.1"/>
    </source>
</evidence>
<dbReference type="OrthoDB" id="9801958at2"/>
<comment type="subcellular location">
    <subcellularLocation>
        <location evidence="1">Cell membrane</location>
        <topology evidence="1">Peripheral membrane protein</topology>
    </subcellularLocation>
</comment>
<dbReference type="RefSeq" id="WP_019034640.1">
    <property type="nucleotide sequence ID" value="NZ_CAMUOS010000007.1"/>
</dbReference>
<keyword evidence="8" id="KW-0378">Hydrolase</keyword>
<dbReference type="PANTHER" id="PTHR42788">
    <property type="entry name" value="TAURINE IMPORT ATP-BINDING PROTEIN-RELATED"/>
    <property type="match status" value="1"/>
</dbReference>
<protein>
    <submittedName>
        <fullName evidence="8">Aliphatic sulfonates import ATP-binding protein SsuB</fullName>
        <ecNumber evidence="8">3.6.3.-</ecNumber>
    </submittedName>
</protein>
<reference evidence="8 9" key="1">
    <citation type="submission" date="2018-06" db="EMBL/GenBank/DDBJ databases">
        <authorList>
            <consortium name="Pathogen Informatics"/>
            <person name="Doyle S."/>
        </authorList>
    </citation>
    <scope>NUCLEOTIDE SEQUENCE [LARGE SCALE GENOMIC DNA]</scope>
    <source>
        <strain evidence="8 9">NCTC13149</strain>
    </source>
</reference>
<evidence type="ECO:0000256" key="4">
    <source>
        <dbReference type="ARBA" id="ARBA00022741"/>
    </source>
</evidence>
<evidence type="ECO:0000256" key="3">
    <source>
        <dbReference type="ARBA" id="ARBA00022475"/>
    </source>
</evidence>
<dbReference type="SMART" id="SM00382">
    <property type="entry name" value="AAA"/>
    <property type="match status" value="1"/>
</dbReference>
<dbReference type="GO" id="GO:0016887">
    <property type="term" value="F:ATP hydrolysis activity"/>
    <property type="evidence" value="ECO:0007669"/>
    <property type="project" value="InterPro"/>
</dbReference>
<dbReference type="Gene3D" id="3.40.50.300">
    <property type="entry name" value="P-loop containing nucleotide triphosphate hydrolases"/>
    <property type="match status" value="1"/>
</dbReference>
<evidence type="ECO:0000313" key="9">
    <source>
        <dbReference type="Proteomes" id="UP000255517"/>
    </source>
</evidence>
<dbReference type="PROSITE" id="PS50893">
    <property type="entry name" value="ABC_TRANSPORTER_2"/>
    <property type="match status" value="1"/>
</dbReference>
<dbReference type="AlphaFoldDB" id="A0A379C413"/>
<dbReference type="STRING" id="1122949.GCA_000378725_00805"/>
<dbReference type="InterPro" id="IPR017871">
    <property type="entry name" value="ABC_transporter-like_CS"/>
</dbReference>
<keyword evidence="4" id="KW-0547">Nucleotide-binding</keyword>
<dbReference type="EC" id="3.6.3.-" evidence="8"/>